<dbReference type="Pfam" id="PF02738">
    <property type="entry name" value="MoCoBD_1"/>
    <property type="match status" value="1"/>
</dbReference>
<dbReference type="InterPro" id="IPR037165">
    <property type="entry name" value="AldOxase/xan_DH_Mopterin-bd_sf"/>
</dbReference>
<name>A0ABS2MBE5_9ACTN</name>
<dbReference type="EMBL" id="JAFBBZ010000001">
    <property type="protein sequence ID" value="MBM7508499.1"/>
    <property type="molecule type" value="Genomic_DNA"/>
</dbReference>
<dbReference type="PANTHER" id="PTHR47495:SF1">
    <property type="entry name" value="BLL3820 PROTEIN"/>
    <property type="match status" value="1"/>
</dbReference>
<dbReference type="Pfam" id="PF20256">
    <property type="entry name" value="MoCoBD_2"/>
    <property type="match status" value="2"/>
</dbReference>
<organism evidence="2 3">
    <name type="scientific">Nocardioides salarius</name>
    <dbReference type="NCBI Taxonomy" id="374513"/>
    <lineage>
        <taxon>Bacteria</taxon>
        <taxon>Bacillati</taxon>
        <taxon>Actinomycetota</taxon>
        <taxon>Actinomycetes</taxon>
        <taxon>Propionibacteriales</taxon>
        <taxon>Nocardioidaceae</taxon>
        <taxon>Nocardioides</taxon>
    </lineage>
</organism>
<dbReference type="InterPro" id="IPR046867">
    <property type="entry name" value="AldOxase/xan_DH_MoCoBD2"/>
</dbReference>
<dbReference type="RefSeq" id="WP_307822957.1">
    <property type="nucleotide sequence ID" value="NZ_JACDTV010000009.1"/>
</dbReference>
<sequence>MTTTTAGAPAATLPAHVAENPRLGSWVTVRDGLVEVHLGKVELGQGIVTAMAQVAADALGLPTSAIRMVAANTATGPDQGLTAGSLSVLQTAPALRHVGGVVRALAGPAPSGAEPPTAYVDRIGALDPATDLTTQVPAGPAPQVAVGRDEPRLDLPDKVLGRPRYLGDLRPEGLLHGRVLRPPSPTARLATLADDWSAPGVRLVRDGSFLGVVGEREVDVDRALERLAAAATWTEQDTLPDEDDLPAWLRQGPHEEIEVVDEDGAPGATNGAGTATLTASYSKPFLAHASIAPSTALARWGDDGSLHVHSHSQGIHALRDALAAVLGLATDQVVVEHVEQAGCYGHNPADDAALDAALLARAVPGRPVLSRWSRPDELAAGPLSPPATATLSAELVDGRIAGWSHDVWSLGHSSRPGFRGTPGLLAGAHLAEPVPLPDPTDPPLVAGGGTTRNAVPLYTVGPRRVTGHRRLQAPLRTSAMRALGAYLNVFAIESFMDELAEAAGADPVAFRLAHLDDPRAAHVLETAARLGDWHDPLPDDVGRGLGLARYKDKGAWCAVVAEVAVEADVRVRRLTVVADIGSVVNPDGARNQLEGGATQATSWTTKERVRFDRRRVTSTDWETYPVLRFAETPLVEVHLVESDAPSLGAGEAAQGPTAAAIANAVHRALGVRVRDLPLDAAAVVRAIEAHD</sequence>
<protein>
    <submittedName>
        <fullName evidence="2">CO/xanthine dehydrogenase Mo-binding subunit</fullName>
    </submittedName>
</protein>
<dbReference type="PIRSF" id="PIRSF036389">
    <property type="entry name" value="IOR_B"/>
    <property type="match status" value="1"/>
</dbReference>
<dbReference type="InterPro" id="IPR052516">
    <property type="entry name" value="N-heterocyclic_Hydroxylase"/>
</dbReference>
<dbReference type="Proteomes" id="UP000732378">
    <property type="component" value="Unassembled WGS sequence"/>
</dbReference>
<proteinExistence type="predicted"/>
<dbReference type="SUPFAM" id="SSF56003">
    <property type="entry name" value="Molybdenum cofactor-binding domain"/>
    <property type="match status" value="2"/>
</dbReference>
<gene>
    <name evidence="2" type="ORF">JOE61_002313</name>
</gene>
<evidence type="ECO:0000313" key="2">
    <source>
        <dbReference type="EMBL" id="MBM7508499.1"/>
    </source>
</evidence>
<dbReference type="Gene3D" id="3.30.365.10">
    <property type="entry name" value="Aldehyde oxidase/xanthine dehydrogenase, molybdopterin binding domain"/>
    <property type="match status" value="3"/>
</dbReference>
<reference evidence="2 3" key="1">
    <citation type="submission" date="2021-01" db="EMBL/GenBank/DDBJ databases">
        <title>Sequencing the genomes of 1000 actinobacteria strains.</title>
        <authorList>
            <person name="Klenk H.-P."/>
        </authorList>
    </citation>
    <scope>NUCLEOTIDE SEQUENCE [LARGE SCALE GENOMIC DNA]</scope>
    <source>
        <strain evidence="2 3">DSM 18239</strain>
    </source>
</reference>
<dbReference type="InterPro" id="IPR012368">
    <property type="entry name" value="OxRdtase_Mopterin-bd_su_IorB"/>
</dbReference>
<accession>A0ABS2MBE5</accession>
<dbReference type="InterPro" id="IPR008274">
    <property type="entry name" value="AldOxase/xan_DH_MoCoBD1"/>
</dbReference>
<evidence type="ECO:0000259" key="1">
    <source>
        <dbReference type="SMART" id="SM01008"/>
    </source>
</evidence>
<dbReference type="PANTHER" id="PTHR47495">
    <property type="entry name" value="ALDEHYDE DEHYDROGENASE"/>
    <property type="match status" value="1"/>
</dbReference>
<dbReference type="InterPro" id="IPR000674">
    <property type="entry name" value="Ald_Oxase/Xan_DH_a/b"/>
</dbReference>
<comment type="caution">
    <text evidence="2">The sequence shown here is derived from an EMBL/GenBank/DDBJ whole genome shotgun (WGS) entry which is preliminary data.</text>
</comment>
<evidence type="ECO:0000313" key="3">
    <source>
        <dbReference type="Proteomes" id="UP000732378"/>
    </source>
</evidence>
<feature type="domain" description="Aldehyde oxidase/xanthine dehydrogenase a/b hammerhead" evidence="1">
    <location>
        <begin position="160"/>
        <end position="237"/>
    </location>
</feature>
<dbReference type="Gene3D" id="3.90.1170.50">
    <property type="entry name" value="Aldehyde oxidase/xanthine dehydrogenase, a/b hammerhead"/>
    <property type="match status" value="1"/>
</dbReference>
<keyword evidence="3" id="KW-1185">Reference proteome</keyword>
<dbReference type="SMART" id="SM01008">
    <property type="entry name" value="Ald_Xan_dh_C"/>
    <property type="match status" value="1"/>
</dbReference>